<dbReference type="RefSeq" id="WP_169075529.1">
    <property type="nucleotide sequence ID" value="NZ_JABBXH010000003.1"/>
</dbReference>
<gene>
    <name evidence="1" type="ORF">HII17_11655</name>
</gene>
<comment type="caution">
    <text evidence="1">The sequence shown here is derived from an EMBL/GenBank/DDBJ whole genome shotgun (WGS) entry which is preliminary data.</text>
</comment>
<accession>A0A7Y0Q6P4</accession>
<protein>
    <submittedName>
        <fullName evidence="1">Uncharacterized protein</fullName>
    </submittedName>
</protein>
<dbReference type="EMBL" id="JABBXH010000003">
    <property type="protein sequence ID" value="NMP32224.1"/>
    <property type="molecule type" value="Genomic_DNA"/>
</dbReference>
<sequence length="88" mass="10647">MGNTTENYLRTMENWLQVLLVAYQYAPEKQLSKYINYYLARIVNHEDCQASSSKLCQYHKMQKFWLWRQNKEFASTLSVKPYSKKLTR</sequence>
<organism evidence="1 2">
    <name type="scientific">Thalassotalea algicola</name>
    <dbReference type="NCBI Taxonomy" id="2716224"/>
    <lineage>
        <taxon>Bacteria</taxon>
        <taxon>Pseudomonadati</taxon>
        <taxon>Pseudomonadota</taxon>
        <taxon>Gammaproteobacteria</taxon>
        <taxon>Alteromonadales</taxon>
        <taxon>Colwelliaceae</taxon>
        <taxon>Thalassotalea</taxon>
    </lineage>
</organism>
<dbReference type="Proteomes" id="UP000568664">
    <property type="component" value="Unassembled WGS sequence"/>
</dbReference>
<evidence type="ECO:0000313" key="2">
    <source>
        <dbReference type="Proteomes" id="UP000568664"/>
    </source>
</evidence>
<name>A0A7Y0Q6P4_9GAMM</name>
<reference evidence="1 2" key="1">
    <citation type="submission" date="2020-04" db="EMBL/GenBank/DDBJ databases">
        <title>Thalassotalea sp. M1531, isolated from the surface of marine red alga.</title>
        <authorList>
            <person name="Pang L."/>
            <person name="Lu D.-C."/>
        </authorList>
    </citation>
    <scope>NUCLEOTIDE SEQUENCE [LARGE SCALE GENOMIC DNA]</scope>
    <source>
        <strain evidence="1 2">M1531</strain>
    </source>
</reference>
<dbReference type="AlphaFoldDB" id="A0A7Y0Q6P4"/>
<evidence type="ECO:0000313" key="1">
    <source>
        <dbReference type="EMBL" id="NMP32224.1"/>
    </source>
</evidence>
<keyword evidence="2" id="KW-1185">Reference proteome</keyword>
<proteinExistence type="predicted"/>